<accession>A0A8B6CM69</accession>
<dbReference type="EMBL" id="UYJE01001952">
    <property type="protein sequence ID" value="VDI06664.1"/>
    <property type="molecule type" value="Genomic_DNA"/>
</dbReference>
<feature type="region of interest" description="Disordered" evidence="1">
    <location>
        <begin position="215"/>
        <end position="271"/>
    </location>
</feature>
<protein>
    <submittedName>
        <fullName evidence="2">Uncharacterized protein</fullName>
    </submittedName>
</protein>
<evidence type="ECO:0000313" key="3">
    <source>
        <dbReference type="Proteomes" id="UP000596742"/>
    </source>
</evidence>
<keyword evidence="3" id="KW-1185">Reference proteome</keyword>
<dbReference type="AlphaFoldDB" id="A0A8B6CM69"/>
<proteinExistence type="predicted"/>
<evidence type="ECO:0000256" key="1">
    <source>
        <dbReference type="SAM" id="MobiDB-lite"/>
    </source>
</evidence>
<reference evidence="2" key="1">
    <citation type="submission" date="2018-11" db="EMBL/GenBank/DDBJ databases">
        <authorList>
            <person name="Alioto T."/>
            <person name="Alioto T."/>
        </authorList>
    </citation>
    <scope>NUCLEOTIDE SEQUENCE</scope>
</reference>
<name>A0A8B6CM69_MYTGA</name>
<gene>
    <name evidence="2" type="ORF">MGAL_10B022832</name>
</gene>
<feature type="compositionally biased region" description="Polar residues" evidence="1">
    <location>
        <begin position="55"/>
        <end position="64"/>
    </location>
</feature>
<feature type="region of interest" description="Disordered" evidence="1">
    <location>
        <begin position="55"/>
        <end position="86"/>
    </location>
</feature>
<feature type="compositionally biased region" description="Basic residues" evidence="1">
    <location>
        <begin position="215"/>
        <end position="227"/>
    </location>
</feature>
<dbReference type="Proteomes" id="UP000596742">
    <property type="component" value="Unassembled WGS sequence"/>
</dbReference>
<sequence>MLVSALCIEVSELIVTQLDVDRIECSFSPNLNDAVVMPYDTRKVQRINYNSLHNTGTTGDLNSSSEEDIHSSGLFSPLGSPGKMTSSRPISLLSSTFFPAEGDMDEVKKIVSSGLDSYDEKEDEKIEAELALVLKEKELIKKKMRSKNLKEQLKREKAELEELKKHDEAVGGMVKGKKGNKRRKKRGHRKRKSQVNLVVSVRETPIVKVLFYQKKRKTRSKKHKQKSKSSDIISESSLSDRKYSSSESDSYTRSIRKKYRKNKRKSGLVVSSRQKTKYPQDCLQSKLQLEYANKKIKFEDLKFHQFVAGEMEIIVSCKSDKEKNGRLTLLKKISYYYELYDWKALLQFYAA</sequence>
<feature type="compositionally biased region" description="Basic residues" evidence="1">
    <location>
        <begin position="254"/>
        <end position="266"/>
    </location>
</feature>
<feature type="compositionally biased region" description="Low complexity" evidence="1">
    <location>
        <begin position="71"/>
        <end position="82"/>
    </location>
</feature>
<organism evidence="2 3">
    <name type="scientific">Mytilus galloprovincialis</name>
    <name type="common">Mediterranean mussel</name>
    <dbReference type="NCBI Taxonomy" id="29158"/>
    <lineage>
        <taxon>Eukaryota</taxon>
        <taxon>Metazoa</taxon>
        <taxon>Spiralia</taxon>
        <taxon>Lophotrochozoa</taxon>
        <taxon>Mollusca</taxon>
        <taxon>Bivalvia</taxon>
        <taxon>Autobranchia</taxon>
        <taxon>Pteriomorphia</taxon>
        <taxon>Mytilida</taxon>
        <taxon>Mytiloidea</taxon>
        <taxon>Mytilidae</taxon>
        <taxon>Mytilinae</taxon>
        <taxon>Mytilus</taxon>
    </lineage>
</organism>
<evidence type="ECO:0000313" key="2">
    <source>
        <dbReference type="EMBL" id="VDI06664.1"/>
    </source>
</evidence>
<feature type="region of interest" description="Disordered" evidence="1">
    <location>
        <begin position="168"/>
        <end position="197"/>
    </location>
</feature>
<comment type="caution">
    <text evidence="2">The sequence shown here is derived from an EMBL/GenBank/DDBJ whole genome shotgun (WGS) entry which is preliminary data.</text>
</comment>
<feature type="compositionally biased region" description="Basic residues" evidence="1">
    <location>
        <begin position="175"/>
        <end position="193"/>
    </location>
</feature>